<comment type="similarity">
    <text evidence="2">Belongs to the ITPK1 family.</text>
</comment>
<dbReference type="STRING" id="35608.A0A2U1PFF1"/>
<evidence type="ECO:0000256" key="9">
    <source>
        <dbReference type="ARBA" id="ARBA00022840"/>
    </source>
</evidence>
<dbReference type="Proteomes" id="UP000245207">
    <property type="component" value="Unassembled WGS sequence"/>
</dbReference>
<gene>
    <name evidence="12" type="ORF">CTI12_AA159110</name>
</gene>
<evidence type="ECO:0000313" key="12">
    <source>
        <dbReference type="EMBL" id="PWA84472.1"/>
    </source>
</evidence>
<evidence type="ECO:0000256" key="4">
    <source>
        <dbReference type="ARBA" id="ARBA00012017"/>
    </source>
</evidence>
<dbReference type="Gene3D" id="3.30.470.20">
    <property type="entry name" value="ATP-grasp fold, B domain"/>
    <property type="match status" value="1"/>
</dbReference>
<evidence type="ECO:0000256" key="1">
    <source>
        <dbReference type="ARBA" id="ARBA00001946"/>
    </source>
</evidence>
<keyword evidence="10" id="KW-0460">Magnesium</keyword>
<comment type="subunit">
    <text evidence="3">Monomer.</text>
</comment>
<evidence type="ECO:0000256" key="6">
    <source>
        <dbReference type="ARBA" id="ARBA00022723"/>
    </source>
</evidence>
<dbReference type="GO" id="GO:0052726">
    <property type="term" value="F:inositol-1,3,4-trisphosphate 5-kinase activity"/>
    <property type="evidence" value="ECO:0007669"/>
    <property type="project" value="InterPro"/>
</dbReference>
<sequence length="159" mass="17841">MYLTKGLELDSPLVLQQFVNHGGTTFKVFVADEYVKCVKRSSLPDVSLENMEKMALESNGVMGFSQISSAVIVGGDDECLSNNISDKKLKMPGHEFLVEDDKSDGNLVMDINYFPGYEKLPDYESVMTNFFLNIKKSHDENIMTKDIVNIDEPEVQKCA</sequence>
<dbReference type="InterPro" id="IPR040464">
    <property type="entry name" value="InsP(3)kin_ATP-grasp"/>
</dbReference>
<keyword evidence="13" id="KW-1185">Reference proteome</keyword>
<dbReference type="EMBL" id="PKPP01001223">
    <property type="protein sequence ID" value="PWA84472.1"/>
    <property type="molecule type" value="Genomic_DNA"/>
</dbReference>
<evidence type="ECO:0000259" key="11">
    <source>
        <dbReference type="Pfam" id="PF05770"/>
    </source>
</evidence>
<accession>A0A2U1PFF1</accession>
<dbReference type="OrthoDB" id="25308at2759"/>
<feature type="domain" description="Inositol 1,3,4-trisphosphate 5/6-kinase ATP-grasp" evidence="11">
    <location>
        <begin position="5"/>
        <end position="132"/>
    </location>
</feature>
<evidence type="ECO:0000256" key="2">
    <source>
        <dbReference type="ARBA" id="ARBA00009601"/>
    </source>
</evidence>
<comment type="cofactor">
    <cofactor evidence="1">
        <name>Mg(2+)</name>
        <dbReference type="ChEBI" id="CHEBI:18420"/>
    </cofactor>
</comment>
<dbReference type="InterPro" id="IPR008656">
    <property type="entry name" value="Inositol_tetrakis-P_1-kinase"/>
</dbReference>
<dbReference type="EC" id="2.7.1.159" evidence="4"/>
<dbReference type="GO" id="GO:0047325">
    <property type="term" value="F:inositol-3,4,5,6-tetrakisphosphate 1-kinase activity"/>
    <property type="evidence" value="ECO:0007669"/>
    <property type="project" value="InterPro"/>
</dbReference>
<evidence type="ECO:0000256" key="7">
    <source>
        <dbReference type="ARBA" id="ARBA00022741"/>
    </source>
</evidence>
<dbReference type="Pfam" id="PF05770">
    <property type="entry name" value="Ins134_P3_kin"/>
    <property type="match status" value="1"/>
</dbReference>
<dbReference type="GO" id="GO:0052725">
    <property type="term" value="F:inositol-1,3,4-trisphosphate 6-kinase activity"/>
    <property type="evidence" value="ECO:0007669"/>
    <property type="project" value="InterPro"/>
</dbReference>
<dbReference type="GO" id="GO:0000287">
    <property type="term" value="F:magnesium ion binding"/>
    <property type="evidence" value="ECO:0007669"/>
    <property type="project" value="InterPro"/>
</dbReference>
<reference evidence="12 13" key="1">
    <citation type="journal article" date="2018" name="Mol. Plant">
        <title>The genome of Artemisia annua provides insight into the evolution of Asteraceae family and artemisinin biosynthesis.</title>
        <authorList>
            <person name="Shen Q."/>
            <person name="Zhang L."/>
            <person name="Liao Z."/>
            <person name="Wang S."/>
            <person name="Yan T."/>
            <person name="Shi P."/>
            <person name="Liu M."/>
            <person name="Fu X."/>
            <person name="Pan Q."/>
            <person name="Wang Y."/>
            <person name="Lv Z."/>
            <person name="Lu X."/>
            <person name="Zhang F."/>
            <person name="Jiang W."/>
            <person name="Ma Y."/>
            <person name="Chen M."/>
            <person name="Hao X."/>
            <person name="Li L."/>
            <person name="Tang Y."/>
            <person name="Lv G."/>
            <person name="Zhou Y."/>
            <person name="Sun X."/>
            <person name="Brodelius P.E."/>
            <person name="Rose J.K.C."/>
            <person name="Tang K."/>
        </authorList>
    </citation>
    <scope>NUCLEOTIDE SEQUENCE [LARGE SCALE GENOMIC DNA]</scope>
    <source>
        <strain evidence="13">cv. Huhao1</strain>
        <tissue evidence="12">Leaf</tissue>
    </source>
</reference>
<proteinExistence type="inferred from homology"/>
<dbReference type="GO" id="GO:0005737">
    <property type="term" value="C:cytoplasm"/>
    <property type="evidence" value="ECO:0007669"/>
    <property type="project" value="TreeGrafter"/>
</dbReference>
<keyword evidence="9" id="KW-0067">ATP-binding</keyword>
<dbReference type="PANTHER" id="PTHR14217:SF43">
    <property type="entry name" value="INOSITOL-TETRAKISPHOSPHATE 1-KINASE"/>
    <property type="match status" value="1"/>
</dbReference>
<evidence type="ECO:0000256" key="10">
    <source>
        <dbReference type="ARBA" id="ARBA00022842"/>
    </source>
</evidence>
<evidence type="ECO:0000256" key="3">
    <source>
        <dbReference type="ARBA" id="ARBA00011245"/>
    </source>
</evidence>
<keyword evidence="7" id="KW-0547">Nucleotide-binding</keyword>
<evidence type="ECO:0000256" key="5">
    <source>
        <dbReference type="ARBA" id="ARBA00022679"/>
    </source>
</evidence>
<name>A0A2U1PFF1_ARTAN</name>
<protein>
    <recommendedName>
        <fullName evidence="4">inositol-1,3,4-trisphosphate 5/6-kinase</fullName>
        <ecNumber evidence="4">2.7.1.159</ecNumber>
    </recommendedName>
</protein>
<keyword evidence="8 12" id="KW-0418">Kinase</keyword>
<keyword evidence="6" id="KW-0479">Metal-binding</keyword>
<dbReference type="AlphaFoldDB" id="A0A2U1PFF1"/>
<comment type="caution">
    <text evidence="12">The sequence shown here is derived from an EMBL/GenBank/DDBJ whole genome shotgun (WGS) entry which is preliminary data.</text>
</comment>
<evidence type="ECO:0000256" key="8">
    <source>
        <dbReference type="ARBA" id="ARBA00022777"/>
    </source>
</evidence>
<organism evidence="12 13">
    <name type="scientific">Artemisia annua</name>
    <name type="common">Sweet wormwood</name>
    <dbReference type="NCBI Taxonomy" id="35608"/>
    <lineage>
        <taxon>Eukaryota</taxon>
        <taxon>Viridiplantae</taxon>
        <taxon>Streptophyta</taxon>
        <taxon>Embryophyta</taxon>
        <taxon>Tracheophyta</taxon>
        <taxon>Spermatophyta</taxon>
        <taxon>Magnoliopsida</taxon>
        <taxon>eudicotyledons</taxon>
        <taxon>Gunneridae</taxon>
        <taxon>Pentapetalae</taxon>
        <taxon>asterids</taxon>
        <taxon>campanulids</taxon>
        <taxon>Asterales</taxon>
        <taxon>Asteraceae</taxon>
        <taxon>Asteroideae</taxon>
        <taxon>Anthemideae</taxon>
        <taxon>Artemisiinae</taxon>
        <taxon>Artemisia</taxon>
    </lineage>
</organism>
<evidence type="ECO:0000313" key="13">
    <source>
        <dbReference type="Proteomes" id="UP000245207"/>
    </source>
</evidence>
<dbReference type="GO" id="GO:0005524">
    <property type="term" value="F:ATP binding"/>
    <property type="evidence" value="ECO:0007669"/>
    <property type="project" value="UniProtKB-KW"/>
</dbReference>
<keyword evidence="5" id="KW-0808">Transferase</keyword>
<dbReference type="GO" id="GO:0032957">
    <property type="term" value="P:inositol trisphosphate metabolic process"/>
    <property type="evidence" value="ECO:0007669"/>
    <property type="project" value="InterPro"/>
</dbReference>
<dbReference type="PANTHER" id="PTHR14217">
    <property type="entry name" value="INOSITOL-TETRAKISPHOSPHATE 1-KINASE"/>
    <property type="match status" value="1"/>
</dbReference>